<evidence type="ECO:0000313" key="2">
    <source>
        <dbReference type="EMBL" id="OAV89314.1"/>
    </source>
</evidence>
<dbReference type="AlphaFoldDB" id="A0A180G9L3"/>
<accession>A0A180G9L3</accession>
<dbReference type="VEuPathDB" id="FungiDB:PTTG_28731"/>
<reference evidence="2" key="2">
    <citation type="submission" date="2016-05" db="EMBL/GenBank/DDBJ databases">
        <title>Comparative analysis highlights variable genome content of wheat rusts and divergence of the mating loci.</title>
        <authorList>
            <person name="Cuomo C.A."/>
            <person name="Bakkeren G."/>
            <person name="Szabo L."/>
            <person name="Khalil H."/>
            <person name="Joly D."/>
            <person name="Goldberg J."/>
            <person name="Young S."/>
            <person name="Zeng Q."/>
            <person name="Fellers J."/>
        </authorList>
    </citation>
    <scope>NUCLEOTIDE SEQUENCE [LARGE SCALE GENOMIC DNA]</scope>
    <source>
        <strain evidence="2">1-1 BBBD Race 1</strain>
    </source>
</reference>
<dbReference type="EnsemblFungi" id="PTTG_28731-t43_1">
    <property type="protein sequence ID" value="PTTG_28731-t43_1-p1"/>
    <property type="gene ID" value="PTTG_28731"/>
</dbReference>
<dbReference type="OrthoDB" id="2496429at2759"/>
<dbReference type="Proteomes" id="UP000005240">
    <property type="component" value="Unassembled WGS sequence"/>
</dbReference>
<organism evidence="2">
    <name type="scientific">Puccinia triticina (isolate 1-1 / race 1 (BBBD))</name>
    <name type="common">Brown leaf rust fungus</name>
    <dbReference type="NCBI Taxonomy" id="630390"/>
    <lineage>
        <taxon>Eukaryota</taxon>
        <taxon>Fungi</taxon>
        <taxon>Dikarya</taxon>
        <taxon>Basidiomycota</taxon>
        <taxon>Pucciniomycotina</taxon>
        <taxon>Pucciniomycetes</taxon>
        <taxon>Pucciniales</taxon>
        <taxon>Pucciniaceae</taxon>
        <taxon>Puccinia</taxon>
    </lineage>
</organism>
<name>A0A180G9L3_PUCT1</name>
<reference evidence="2" key="1">
    <citation type="submission" date="2009-11" db="EMBL/GenBank/DDBJ databases">
        <authorList>
            <consortium name="The Broad Institute Genome Sequencing Platform"/>
            <person name="Ward D."/>
            <person name="Feldgarden M."/>
            <person name="Earl A."/>
            <person name="Young S.K."/>
            <person name="Zeng Q."/>
            <person name="Koehrsen M."/>
            <person name="Alvarado L."/>
            <person name="Berlin A."/>
            <person name="Bochicchio J."/>
            <person name="Borenstein D."/>
            <person name="Chapman S.B."/>
            <person name="Chen Z."/>
            <person name="Engels R."/>
            <person name="Freedman E."/>
            <person name="Gellesch M."/>
            <person name="Goldberg J."/>
            <person name="Griggs A."/>
            <person name="Gujja S."/>
            <person name="Heilman E."/>
            <person name="Heiman D."/>
            <person name="Hepburn T."/>
            <person name="Howarth C."/>
            <person name="Jen D."/>
            <person name="Larson L."/>
            <person name="Lewis B."/>
            <person name="Mehta T."/>
            <person name="Park D."/>
            <person name="Pearson M."/>
            <person name="Roberts A."/>
            <person name="Saif S."/>
            <person name="Shea T."/>
            <person name="Shenoy N."/>
            <person name="Sisk P."/>
            <person name="Stolte C."/>
            <person name="Sykes S."/>
            <person name="Thomson T."/>
            <person name="Walk T."/>
            <person name="White J."/>
            <person name="Yandava C."/>
            <person name="Izard J."/>
            <person name="Baranova O.V."/>
            <person name="Blanton J.M."/>
            <person name="Tanner A.C."/>
            <person name="Dewhirst F.E."/>
            <person name="Haas B."/>
            <person name="Nusbaum C."/>
            <person name="Birren B."/>
        </authorList>
    </citation>
    <scope>NUCLEOTIDE SEQUENCE [LARGE SCALE GENOMIC DNA]</scope>
    <source>
        <strain evidence="2">1-1 BBBD Race 1</strain>
    </source>
</reference>
<protein>
    <submittedName>
        <fullName evidence="2 3">Uncharacterized protein</fullName>
    </submittedName>
</protein>
<gene>
    <name evidence="2" type="ORF">PTTG_28731</name>
</gene>
<sequence length="462" mass="52132">MAPSTLADNQPNWKLATWIHRVFIRNQVKKMKNAPLWIIEALVSDGFESFSGTCRRKISVNDSYILPTRSRNHTNARKDILIKLRKKTLPQLRQLLADLLISQDLTNLQTDPDTNIRKTNITTCRIADIMKEIRASVSTAVLDAPQAPKNEDRDCGILKRHRTKALLDKLHSLMRDDLRDLLACHANLFQHWQNLKKGGTRTYRGHIRLHNINRNTIDSIDTIIQWLKKSDFGILQMSWQLALDDYVHHLAELTVAMNTLNPLAQARDPVDGTPSETRFSNVHEDDQSAASIPTAHGNGQSNNSVATESSQDITRRAYLLKLHQSAVPLVKLGQIFLNKLLVTPASRPSFTLDDRMSSAQMDTLVDFFVRLQDVTDEVTILFEQDSINISVLRQHLAATLTHFAPAMEVLSLHLVPVPRNQLGLTESNAMFTECFSVLIDGLDVATSNFQLALDTIGQEFVE</sequence>
<reference evidence="3 4" key="3">
    <citation type="journal article" date="2017" name="G3 (Bethesda)">
        <title>Comparative analysis highlights variable genome content of wheat rusts and divergence of the mating loci.</title>
        <authorList>
            <person name="Cuomo C.A."/>
            <person name="Bakkeren G."/>
            <person name="Khalil H.B."/>
            <person name="Panwar V."/>
            <person name="Joly D."/>
            <person name="Linning R."/>
            <person name="Sakthikumar S."/>
            <person name="Song X."/>
            <person name="Adiconis X."/>
            <person name="Fan L."/>
            <person name="Goldberg J.M."/>
            <person name="Levin J.Z."/>
            <person name="Young S."/>
            <person name="Zeng Q."/>
            <person name="Anikster Y."/>
            <person name="Bruce M."/>
            <person name="Wang M."/>
            <person name="Yin C."/>
            <person name="McCallum B."/>
            <person name="Szabo L.J."/>
            <person name="Hulbert S."/>
            <person name="Chen X."/>
            <person name="Fellers J.P."/>
        </authorList>
    </citation>
    <scope>NUCLEOTIDE SEQUENCE</scope>
    <source>
        <strain evidence="4">Isolate 1-1 / race 1 (BBBD)</strain>
        <strain evidence="3">isolate 1-1 / race 1 (BBBD)</strain>
    </source>
</reference>
<dbReference type="PANTHER" id="PTHR33069:SF3">
    <property type="entry name" value="DYNEIN HEAVY CHAIN TAIL DOMAIN-CONTAINING PROTEIN"/>
    <property type="match status" value="1"/>
</dbReference>
<proteinExistence type="predicted"/>
<evidence type="ECO:0000256" key="1">
    <source>
        <dbReference type="SAM" id="MobiDB-lite"/>
    </source>
</evidence>
<evidence type="ECO:0000313" key="4">
    <source>
        <dbReference type="Proteomes" id="UP000005240"/>
    </source>
</evidence>
<keyword evidence="4" id="KW-1185">Reference proteome</keyword>
<feature type="region of interest" description="Disordered" evidence="1">
    <location>
        <begin position="266"/>
        <end position="308"/>
    </location>
</feature>
<evidence type="ECO:0000313" key="3">
    <source>
        <dbReference type="EnsemblFungi" id="PTTG_28731-t43_1-p1"/>
    </source>
</evidence>
<feature type="compositionally biased region" description="Polar residues" evidence="1">
    <location>
        <begin position="297"/>
        <end position="308"/>
    </location>
</feature>
<dbReference type="PANTHER" id="PTHR33069">
    <property type="entry name" value="CHROMOSOME 7, WHOLE GENOME SHOTGUN SEQUENCE-RELATED"/>
    <property type="match status" value="1"/>
</dbReference>
<reference evidence="3" key="4">
    <citation type="submission" date="2025-05" db="UniProtKB">
        <authorList>
            <consortium name="EnsemblFungi"/>
        </authorList>
    </citation>
    <scope>IDENTIFICATION</scope>
    <source>
        <strain evidence="3">isolate 1-1 / race 1 (BBBD)</strain>
    </source>
</reference>
<dbReference type="EMBL" id="ADAS02000132">
    <property type="protein sequence ID" value="OAV89314.1"/>
    <property type="molecule type" value="Genomic_DNA"/>
</dbReference>